<reference evidence="9 10" key="1">
    <citation type="submission" date="2019-08" db="EMBL/GenBank/DDBJ databases">
        <title>Draft genome sequences of two oriental melons (Cucumis melo L. var makuwa).</title>
        <authorList>
            <person name="Kwon S.-Y."/>
        </authorList>
    </citation>
    <scope>NUCLEOTIDE SEQUENCE [LARGE SCALE GENOMIC DNA]</scope>
    <source>
        <strain evidence="10">cv. Chang Bougi</strain>
        <tissue evidence="9">Leaf</tissue>
    </source>
</reference>
<proteinExistence type="predicted"/>
<name>A0A5D3E5G5_CUCMM</name>
<evidence type="ECO:0000256" key="7">
    <source>
        <dbReference type="ARBA" id="ARBA00023180"/>
    </source>
</evidence>
<dbReference type="GO" id="GO:0016020">
    <property type="term" value="C:membrane"/>
    <property type="evidence" value="ECO:0007669"/>
    <property type="project" value="UniProtKB-SubCell"/>
</dbReference>
<dbReference type="Pfam" id="PF07714">
    <property type="entry name" value="PK_Tyr_Ser-Thr"/>
    <property type="match status" value="1"/>
</dbReference>
<dbReference type="GO" id="GO:0030246">
    <property type="term" value="F:carbohydrate binding"/>
    <property type="evidence" value="ECO:0007669"/>
    <property type="project" value="UniProtKB-KW"/>
</dbReference>
<dbReference type="InterPro" id="IPR000719">
    <property type="entry name" value="Prot_kinase_dom"/>
</dbReference>
<dbReference type="PANTHER" id="PTHR27009">
    <property type="entry name" value="RUST RESISTANCE KINASE LR10-RELATED"/>
    <property type="match status" value="1"/>
</dbReference>
<dbReference type="EMBL" id="SSTD01000141">
    <property type="protein sequence ID" value="TYK31373.1"/>
    <property type="molecule type" value="Genomic_DNA"/>
</dbReference>
<dbReference type="SUPFAM" id="SSF56112">
    <property type="entry name" value="Protein kinase-like (PK-like)"/>
    <property type="match status" value="1"/>
</dbReference>
<keyword evidence="9" id="KW-0418">Kinase</keyword>
<dbReference type="PROSITE" id="PS50011">
    <property type="entry name" value="PROTEIN_KINASE_DOM"/>
    <property type="match status" value="1"/>
</dbReference>
<keyword evidence="9" id="KW-0430">Lectin</keyword>
<protein>
    <submittedName>
        <fullName evidence="9">G-type lectin S-receptor-like serine/threonine-protein kinase SD2-5</fullName>
    </submittedName>
</protein>
<feature type="domain" description="Protein kinase" evidence="8">
    <location>
        <begin position="15"/>
        <end position="178"/>
    </location>
</feature>
<evidence type="ECO:0000256" key="2">
    <source>
        <dbReference type="ARBA" id="ARBA00022527"/>
    </source>
</evidence>
<keyword evidence="4" id="KW-0732">Signal</keyword>
<comment type="subcellular location">
    <subcellularLocation>
        <location evidence="1">Membrane</location>
        <topology evidence="1">Single-pass type I membrane protein</topology>
    </subcellularLocation>
</comment>
<dbReference type="AlphaFoldDB" id="A0A5D3E5G5"/>
<keyword evidence="6" id="KW-0472">Membrane</keyword>
<evidence type="ECO:0000313" key="9">
    <source>
        <dbReference type="EMBL" id="TYK31373.1"/>
    </source>
</evidence>
<dbReference type="Proteomes" id="UP000321947">
    <property type="component" value="Unassembled WGS sequence"/>
</dbReference>
<dbReference type="InterPro" id="IPR001245">
    <property type="entry name" value="Ser-Thr/Tyr_kinase_cat_dom"/>
</dbReference>
<organism evidence="9 10">
    <name type="scientific">Cucumis melo var. makuwa</name>
    <name type="common">Oriental melon</name>
    <dbReference type="NCBI Taxonomy" id="1194695"/>
    <lineage>
        <taxon>Eukaryota</taxon>
        <taxon>Viridiplantae</taxon>
        <taxon>Streptophyta</taxon>
        <taxon>Embryophyta</taxon>
        <taxon>Tracheophyta</taxon>
        <taxon>Spermatophyta</taxon>
        <taxon>Magnoliopsida</taxon>
        <taxon>eudicotyledons</taxon>
        <taxon>Gunneridae</taxon>
        <taxon>Pentapetalae</taxon>
        <taxon>rosids</taxon>
        <taxon>fabids</taxon>
        <taxon>Cucurbitales</taxon>
        <taxon>Cucurbitaceae</taxon>
        <taxon>Benincaseae</taxon>
        <taxon>Cucumis</taxon>
    </lineage>
</organism>
<gene>
    <name evidence="9" type="ORF">E5676_scaffold455G006800</name>
</gene>
<keyword evidence="9" id="KW-0808">Transferase</keyword>
<keyword evidence="5" id="KW-1133">Transmembrane helix</keyword>
<comment type="caution">
    <text evidence="9">The sequence shown here is derived from an EMBL/GenBank/DDBJ whole genome shotgun (WGS) entry which is preliminary data.</text>
</comment>
<evidence type="ECO:0000256" key="1">
    <source>
        <dbReference type="ARBA" id="ARBA00004479"/>
    </source>
</evidence>
<evidence type="ECO:0000259" key="8">
    <source>
        <dbReference type="PROSITE" id="PS50011"/>
    </source>
</evidence>
<keyword evidence="9" id="KW-0675">Receptor</keyword>
<evidence type="ECO:0000256" key="6">
    <source>
        <dbReference type="ARBA" id="ARBA00023136"/>
    </source>
</evidence>
<evidence type="ECO:0000256" key="5">
    <source>
        <dbReference type="ARBA" id="ARBA00022989"/>
    </source>
</evidence>
<keyword evidence="3" id="KW-0812">Transmembrane</keyword>
<keyword evidence="2" id="KW-0723">Serine/threonine-protein kinase</keyword>
<dbReference type="GO" id="GO:0005524">
    <property type="term" value="F:ATP binding"/>
    <property type="evidence" value="ECO:0007669"/>
    <property type="project" value="InterPro"/>
</dbReference>
<evidence type="ECO:0000256" key="4">
    <source>
        <dbReference type="ARBA" id="ARBA00022729"/>
    </source>
</evidence>
<dbReference type="GO" id="GO:0004674">
    <property type="term" value="F:protein serine/threonine kinase activity"/>
    <property type="evidence" value="ECO:0007669"/>
    <property type="project" value="UniProtKB-KW"/>
</dbReference>
<dbReference type="InterPro" id="IPR045874">
    <property type="entry name" value="LRK10/LRL21-25-like"/>
</dbReference>
<evidence type="ECO:0000313" key="10">
    <source>
        <dbReference type="Proteomes" id="UP000321947"/>
    </source>
</evidence>
<accession>A0A5D3E5G5</accession>
<dbReference type="InterPro" id="IPR011009">
    <property type="entry name" value="Kinase-like_dom_sf"/>
</dbReference>
<sequence length="178" mass="19994">MHLPPPPYVASEILLEADASTMENLFYEISKEKPGELPNGLNIVVKLLNDIINLHKKLNEEVEKQFVVEVGSISRIYHINLVRLYGFCYEHCSSSNIIALVIEYMQNGSLDKCLIEDSKTLSGESCLHDIAIGTARGLPYLHMDPMSHNMPITNGYRRGSPGYSTPEFTLTNYPITHV</sequence>
<evidence type="ECO:0000256" key="3">
    <source>
        <dbReference type="ARBA" id="ARBA00022692"/>
    </source>
</evidence>
<dbReference type="Gene3D" id="1.10.510.10">
    <property type="entry name" value="Transferase(Phosphotransferase) domain 1"/>
    <property type="match status" value="1"/>
</dbReference>
<keyword evidence="7" id="KW-0325">Glycoprotein</keyword>